<dbReference type="SUPFAM" id="SSF46689">
    <property type="entry name" value="Homeodomain-like"/>
    <property type="match status" value="1"/>
</dbReference>
<dbReference type="Proteomes" id="UP000821866">
    <property type="component" value="Chromosome 7"/>
</dbReference>
<feature type="domain" description="HTH psq-type" evidence="2">
    <location>
        <begin position="4"/>
        <end position="50"/>
    </location>
</feature>
<reference evidence="3" key="2">
    <citation type="submission" date="2021-09" db="EMBL/GenBank/DDBJ databases">
        <authorList>
            <person name="Jia N."/>
            <person name="Wang J."/>
            <person name="Shi W."/>
            <person name="Du L."/>
            <person name="Sun Y."/>
            <person name="Zhan W."/>
            <person name="Jiang J."/>
            <person name="Wang Q."/>
            <person name="Zhang B."/>
            <person name="Ji P."/>
            <person name="Sakyi L.B."/>
            <person name="Cui X."/>
            <person name="Yuan T."/>
            <person name="Jiang B."/>
            <person name="Yang W."/>
            <person name="Lam T.T.-Y."/>
            <person name="Chang Q."/>
            <person name="Ding S."/>
            <person name="Wang X."/>
            <person name="Zhu J."/>
            <person name="Ruan X."/>
            <person name="Zhao L."/>
            <person name="Wei J."/>
            <person name="Que T."/>
            <person name="Du C."/>
            <person name="Cheng J."/>
            <person name="Dai P."/>
            <person name="Han X."/>
            <person name="Huang E."/>
            <person name="Gao Y."/>
            <person name="Liu J."/>
            <person name="Shao H."/>
            <person name="Ye R."/>
            <person name="Li L."/>
            <person name="Wei W."/>
            <person name="Wang X."/>
            <person name="Wang C."/>
            <person name="Huo Q."/>
            <person name="Li W."/>
            <person name="Guo W."/>
            <person name="Chen H."/>
            <person name="Chen S."/>
            <person name="Zhou L."/>
            <person name="Zhou L."/>
            <person name="Ni X."/>
            <person name="Tian J."/>
            <person name="Zhou Y."/>
            <person name="Sheng Y."/>
            <person name="Liu T."/>
            <person name="Pan Y."/>
            <person name="Xia L."/>
            <person name="Li J."/>
            <person name="Zhao F."/>
            <person name="Cao W."/>
        </authorList>
    </citation>
    <scope>NUCLEOTIDE SEQUENCE</scope>
    <source>
        <strain evidence="3">Rmic-2018</strain>
        <tissue evidence="3">Larvae</tissue>
    </source>
</reference>
<dbReference type="AlphaFoldDB" id="A0A9J6DJF0"/>
<evidence type="ECO:0000313" key="3">
    <source>
        <dbReference type="EMBL" id="KAH8022332.1"/>
    </source>
</evidence>
<reference evidence="3" key="1">
    <citation type="journal article" date="2020" name="Cell">
        <title>Large-Scale Comparative Analyses of Tick Genomes Elucidate Their Genetic Diversity and Vector Capacities.</title>
        <authorList>
            <consortium name="Tick Genome and Microbiome Consortium (TIGMIC)"/>
            <person name="Jia N."/>
            <person name="Wang J."/>
            <person name="Shi W."/>
            <person name="Du L."/>
            <person name="Sun Y."/>
            <person name="Zhan W."/>
            <person name="Jiang J.F."/>
            <person name="Wang Q."/>
            <person name="Zhang B."/>
            <person name="Ji P."/>
            <person name="Bell-Sakyi L."/>
            <person name="Cui X.M."/>
            <person name="Yuan T.T."/>
            <person name="Jiang B.G."/>
            <person name="Yang W.F."/>
            <person name="Lam T.T."/>
            <person name="Chang Q.C."/>
            <person name="Ding S.J."/>
            <person name="Wang X.J."/>
            <person name="Zhu J.G."/>
            <person name="Ruan X.D."/>
            <person name="Zhao L."/>
            <person name="Wei J.T."/>
            <person name="Ye R.Z."/>
            <person name="Que T.C."/>
            <person name="Du C.H."/>
            <person name="Zhou Y.H."/>
            <person name="Cheng J.X."/>
            <person name="Dai P.F."/>
            <person name="Guo W.B."/>
            <person name="Han X.H."/>
            <person name="Huang E.J."/>
            <person name="Li L.F."/>
            <person name="Wei W."/>
            <person name="Gao Y.C."/>
            <person name="Liu J.Z."/>
            <person name="Shao H.Z."/>
            <person name="Wang X."/>
            <person name="Wang C.C."/>
            <person name="Yang T.C."/>
            <person name="Huo Q.B."/>
            <person name="Li W."/>
            <person name="Chen H.Y."/>
            <person name="Chen S.E."/>
            <person name="Zhou L.G."/>
            <person name="Ni X.B."/>
            <person name="Tian J.H."/>
            <person name="Sheng Y."/>
            <person name="Liu T."/>
            <person name="Pan Y.S."/>
            <person name="Xia L.Y."/>
            <person name="Li J."/>
            <person name="Zhao F."/>
            <person name="Cao W.C."/>
        </authorList>
    </citation>
    <scope>NUCLEOTIDE SEQUENCE</scope>
    <source>
        <strain evidence="3">Rmic-2018</strain>
    </source>
</reference>
<dbReference type="InterPro" id="IPR009057">
    <property type="entry name" value="Homeodomain-like_sf"/>
</dbReference>
<protein>
    <recommendedName>
        <fullName evidence="2">HTH psq-type domain-containing protein</fullName>
    </recommendedName>
</protein>
<comment type="caution">
    <text evidence="3">The sequence shown here is derived from an EMBL/GenBank/DDBJ whole genome shotgun (WGS) entry which is preliminary data.</text>
</comment>
<dbReference type="InterPro" id="IPR007889">
    <property type="entry name" value="HTH_Psq"/>
</dbReference>
<evidence type="ECO:0000256" key="1">
    <source>
        <dbReference type="ARBA" id="ARBA00004123"/>
    </source>
</evidence>
<name>A0A9J6DJF0_RHIMP</name>
<gene>
    <name evidence="3" type="ORF">HPB51_023385</name>
</gene>
<keyword evidence="4" id="KW-1185">Reference proteome</keyword>
<evidence type="ECO:0000313" key="4">
    <source>
        <dbReference type="Proteomes" id="UP000821866"/>
    </source>
</evidence>
<dbReference type="GO" id="GO:0005634">
    <property type="term" value="C:nucleus"/>
    <property type="evidence" value="ECO:0007669"/>
    <property type="project" value="UniProtKB-SubCell"/>
</dbReference>
<dbReference type="Pfam" id="PF04218">
    <property type="entry name" value="CENP-B_N"/>
    <property type="match status" value="1"/>
</dbReference>
<evidence type="ECO:0000259" key="2">
    <source>
        <dbReference type="Pfam" id="PF04218"/>
    </source>
</evidence>
<dbReference type="Gene3D" id="1.10.10.60">
    <property type="entry name" value="Homeodomain-like"/>
    <property type="match status" value="1"/>
</dbReference>
<organism evidence="3 4">
    <name type="scientific">Rhipicephalus microplus</name>
    <name type="common">Cattle tick</name>
    <name type="synonym">Boophilus microplus</name>
    <dbReference type="NCBI Taxonomy" id="6941"/>
    <lineage>
        <taxon>Eukaryota</taxon>
        <taxon>Metazoa</taxon>
        <taxon>Ecdysozoa</taxon>
        <taxon>Arthropoda</taxon>
        <taxon>Chelicerata</taxon>
        <taxon>Arachnida</taxon>
        <taxon>Acari</taxon>
        <taxon>Parasitiformes</taxon>
        <taxon>Ixodida</taxon>
        <taxon>Ixodoidea</taxon>
        <taxon>Ixodidae</taxon>
        <taxon>Rhipicephalinae</taxon>
        <taxon>Rhipicephalus</taxon>
        <taxon>Boophilus</taxon>
    </lineage>
</organism>
<dbReference type="GO" id="GO:0003677">
    <property type="term" value="F:DNA binding"/>
    <property type="evidence" value="ECO:0007669"/>
    <property type="project" value="InterPro"/>
</dbReference>
<comment type="subcellular location">
    <subcellularLocation>
        <location evidence="1">Nucleus</location>
    </subcellularLocation>
</comment>
<sequence>MTSRKRTSLSLQEKLNILRVVKENPTRKKVCIAKELGLTPCNLNSIVAKRIEIEENARTFDVKCKQARSSEHVQLDTASTSVSVCAQMTQQKQYKMVRSQTATN</sequence>
<proteinExistence type="predicted"/>
<dbReference type="EMBL" id="JABSTU010000009">
    <property type="protein sequence ID" value="KAH8022332.1"/>
    <property type="molecule type" value="Genomic_DNA"/>
</dbReference>
<accession>A0A9J6DJF0</accession>